<keyword evidence="3" id="KW-0732">Signal</keyword>
<evidence type="ECO:0000313" key="9">
    <source>
        <dbReference type="Proteomes" id="UP001517367"/>
    </source>
</evidence>
<comment type="caution">
    <text evidence="8">The sequence shown here is derived from an EMBL/GenBank/DDBJ whole genome shotgun (WGS) entry which is preliminary data.</text>
</comment>
<dbReference type="SUPFAM" id="SSF48452">
    <property type="entry name" value="TPR-like"/>
    <property type="match status" value="1"/>
</dbReference>
<dbReference type="Pfam" id="PF14322">
    <property type="entry name" value="SusD-like_3"/>
    <property type="match status" value="1"/>
</dbReference>
<dbReference type="InterPro" id="IPR033985">
    <property type="entry name" value="SusD-like_N"/>
</dbReference>
<dbReference type="InterPro" id="IPR011990">
    <property type="entry name" value="TPR-like_helical_dom_sf"/>
</dbReference>
<accession>A0ABW9JFW8</accession>
<dbReference type="InterPro" id="IPR012944">
    <property type="entry name" value="SusD_RagB_dom"/>
</dbReference>
<evidence type="ECO:0000259" key="6">
    <source>
        <dbReference type="Pfam" id="PF07980"/>
    </source>
</evidence>
<dbReference type="EMBL" id="SRMP02000006">
    <property type="protein sequence ID" value="MFN0290815.1"/>
    <property type="molecule type" value="Genomic_DNA"/>
</dbReference>
<keyword evidence="9" id="KW-1185">Reference proteome</keyword>
<dbReference type="Gene3D" id="1.25.40.390">
    <property type="match status" value="1"/>
</dbReference>
<protein>
    <submittedName>
        <fullName evidence="8">RagB/SusD family nutrient uptake outer membrane protein</fullName>
    </submittedName>
</protein>
<evidence type="ECO:0000313" key="8">
    <source>
        <dbReference type="EMBL" id="MFN0290815.1"/>
    </source>
</evidence>
<sequence>MKKYKNIHQSRSQMNNIDQKGWKIKLLVMLSLAMFFAMSGCKKFLDKEPTFIVKENYYNNETDVNAGVAGVYDVLGKEEIYGGNYQLLLSVADDGFYSRSSYTFGPAVYNFDASDPAVANFWRFLYEGIERANVFLTRIDGVNMGQAAKDAAKGEVKFLRAYYYFLLVDNWGNVPLKTTPTVSVNDVNIKATPQKEIYDFITKEMEEAEGLVKTATAIGFGGRVSKSTVRGILARVYLKMAGAPLRDQTKYAEALKWARKIVFPDAGPKEHRLLPSYQQIFTNYAGDKYDVGETIWEVELYGNRGGDFESGRVGNTFGLQCNDEVHGYSYGLVNATKKLFDSYENQDVRKNWAIAPYQYVYQTVNTLVTVTDSTNWTSAQIYNRNVGKFRRAYEKLKPKNKNYTPQNFPLLRYADVLLMFAEAENEVNGASSLAKQALKEVRDRANASDVIPSISSYEDMKTAIRKERFLELSFESLRKFDLVRWDMFVSEMNQLGTLIQADAPAAWSFAAMAAKNVSSRNNLLPIPVLELSLNKAMSQNTGW</sequence>
<dbReference type="Pfam" id="PF07980">
    <property type="entry name" value="SusD_RagB"/>
    <property type="match status" value="1"/>
</dbReference>
<evidence type="ECO:0000259" key="7">
    <source>
        <dbReference type="Pfam" id="PF14322"/>
    </source>
</evidence>
<evidence type="ECO:0000256" key="5">
    <source>
        <dbReference type="ARBA" id="ARBA00023237"/>
    </source>
</evidence>
<feature type="domain" description="SusD-like N-terminal" evidence="7">
    <location>
        <begin position="43"/>
        <end position="238"/>
    </location>
</feature>
<evidence type="ECO:0000256" key="1">
    <source>
        <dbReference type="ARBA" id="ARBA00004442"/>
    </source>
</evidence>
<reference evidence="8 9" key="1">
    <citation type="submission" date="2024-12" db="EMBL/GenBank/DDBJ databases">
        <authorList>
            <person name="Hu S."/>
        </authorList>
    </citation>
    <scope>NUCLEOTIDE SEQUENCE [LARGE SCALE GENOMIC DNA]</scope>
    <source>
        <strain evidence="8 9">P-25</strain>
    </source>
</reference>
<organism evidence="8 9">
    <name type="scientific">Pedobacter helvus</name>
    <dbReference type="NCBI Taxonomy" id="2563444"/>
    <lineage>
        <taxon>Bacteria</taxon>
        <taxon>Pseudomonadati</taxon>
        <taxon>Bacteroidota</taxon>
        <taxon>Sphingobacteriia</taxon>
        <taxon>Sphingobacteriales</taxon>
        <taxon>Sphingobacteriaceae</taxon>
        <taxon>Pedobacter</taxon>
    </lineage>
</organism>
<keyword evidence="5" id="KW-0998">Cell outer membrane</keyword>
<dbReference type="RefSeq" id="WP_138730035.1">
    <property type="nucleotide sequence ID" value="NZ_SRMP02000006.1"/>
</dbReference>
<proteinExistence type="inferred from homology"/>
<keyword evidence="4" id="KW-0472">Membrane</keyword>
<evidence type="ECO:0000256" key="2">
    <source>
        <dbReference type="ARBA" id="ARBA00006275"/>
    </source>
</evidence>
<gene>
    <name evidence="8" type="ORF">E5L68_005400</name>
</gene>
<evidence type="ECO:0000256" key="3">
    <source>
        <dbReference type="ARBA" id="ARBA00022729"/>
    </source>
</evidence>
<dbReference type="Proteomes" id="UP001517367">
    <property type="component" value="Unassembled WGS sequence"/>
</dbReference>
<comment type="similarity">
    <text evidence="2">Belongs to the SusD family.</text>
</comment>
<comment type="subcellular location">
    <subcellularLocation>
        <location evidence="1">Cell outer membrane</location>
    </subcellularLocation>
</comment>
<evidence type="ECO:0000256" key="4">
    <source>
        <dbReference type="ARBA" id="ARBA00023136"/>
    </source>
</evidence>
<name>A0ABW9JFW8_9SPHI</name>
<feature type="domain" description="RagB/SusD" evidence="6">
    <location>
        <begin position="293"/>
        <end position="543"/>
    </location>
</feature>